<name>A0A1H0S9C0_9MICO</name>
<reference evidence="3" key="1">
    <citation type="submission" date="2016-10" db="EMBL/GenBank/DDBJ databases">
        <authorList>
            <person name="Varghese N."/>
            <person name="Submissions S."/>
        </authorList>
    </citation>
    <scope>NUCLEOTIDE SEQUENCE [LARGE SCALE GENOMIC DNA]</scope>
    <source>
        <strain evidence="3">DSM 22329</strain>
    </source>
</reference>
<gene>
    <name evidence="2" type="ORF">SAMN04489867_2261</name>
</gene>
<accession>A0A1H0S9C0</accession>
<dbReference type="RefSeq" id="WP_091785361.1">
    <property type="nucleotide sequence ID" value="NZ_LT629711.1"/>
</dbReference>
<evidence type="ECO:0000313" key="3">
    <source>
        <dbReference type="Proteomes" id="UP000199077"/>
    </source>
</evidence>
<dbReference type="STRING" id="443156.SAMN04489867_2261"/>
<feature type="region of interest" description="Disordered" evidence="1">
    <location>
        <begin position="119"/>
        <end position="199"/>
    </location>
</feature>
<dbReference type="Proteomes" id="UP000199077">
    <property type="component" value="Chromosome I"/>
</dbReference>
<sequence>MNRWSDPVGEALAVALAGDPSAFAGQPSQLRLKLSRLLGDDAHTYRAQVHLVVTALDENVPAELLAAAPLSAADVDRHAQILAQARGWTDEAAHTAIGLWVRALDIDAQLEPVARHASDGGWLVSTPSSGSTSSLEPAPVSGGGRVSGEDAFPDGDAEDVGTGSNRDFPVTAGAQDASTVLPPTVDSTRWPLSCPTGRR</sequence>
<dbReference type="EMBL" id="LT629711">
    <property type="protein sequence ID" value="SDP38392.1"/>
    <property type="molecule type" value="Genomic_DNA"/>
</dbReference>
<dbReference type="OrthoDB" id="10007853at2"/>
<keyword evidence="3" id="KW-1185">Reference proteome</keyword>
<organism evidence="2 3">
    <name type="scientific">Pedococcus dokdonensis</name>
    <dbReference type="NCBI Taxonomy" id="443156"/>
    <lineage>
        <taxon>Bacteria</taxon>
        <taxon>Bacillati</taxon>
        <taxon>Actinomycetota</taxon>
        <taxon>Actinomycetes</taxon>
        <taxon>Micrococcales</taxon>
        <taxon>Intrasporangiaceae</taxon>
        <taxon>Pedococcus</taxon>
    </lineage>
</organism>
<protein>
    <submittedName>
        <fullName evidence="2">Uncharacterized protein</fullName>
    </submittedName>
</protein>
<proteinExistence type="predicted"/>
<feature type="compositionally biased region" description="Low complexity" evidence="1">
    <location>
        <begin position="125"/>
        <end position="134"/>
    </location>
</feature>
<evidence type="ECO:0000313" key="2">
    <source>
        <dbReference type="EMBL" id="SDP38392.1"/>
    </source>
</evidence>
<dbReference type="AlphaFoldDB" id="A0A1H0S9C0"/>
<evidence type="ECO:0000256" key="1">
    <source>
        <dbReference type="SAM" id="MobiDB-lite"/>
    </source>
</evidence>